<evidence type="ECO:0000256" key="10">
    <source>
        <dbReference type="ARBA" id="ARBA00022691"/>
    </source>
</evidence>
<evidence type="ECO:0000256" key="5">
    <source>
        <dbReference type="ARBA" id="ARBA00012807"/>
    </source>
</evidence>
<evidence type="ECO:0000256" key="12">
    <source>
        <dbReference type="ARBA" id="ARBA00029736"/>
    </source>
</evidence>
<dbReference type="EMBL" id="JACRDE010000552">
    <property type="protein sequence ID" value="MBI5252021.1"/>
    <property type="molecule type" value="Genomic_DNA"/>
</dbReference>
<keyword evidence="11 15" id="KW-0819">tRNA processing</keyword>
<comment type="similarity">
    <text evidence="3 15 17">Belongs to the RNA methyltransferase TrmD family.</text>
</comment>
<dbReference type="AlphaFoldDB" id="A0A9D6V4N5"/>
<reference evidence="20" key="1">
    <citation type="submission" date="2020-07" db="EMBL/GenBank/DDBJ databases">
        <title>Huge and variable diversity of episymbiotic CPR bacteria and DPANN archaea in groundwater ecosystems.</title>
        <authorList>
            <person name="He C.Y."/>
            <person name="Keren R."/>
            <person name="Whittaker M."/>
            <person name="Farag I.F."/>
            <person name="Doudna J."/>
            <person name="Cate J.H.D."/>
            <person name="Banfield J.F."/>
        </authorList>
    </citation>
    <scope>NUCLEOTIDE SEQUENCE</scope>
    <source>
        <strain evidence="20">NC_groundwater_1664_Pr3_B-0.1um_52_9</strain>
    </source>
</reference>
<comment type="caution">
    <text evidence="20">The sequence shown here is derived from an EMBL/GenBank/DDBJ whole genome shotgun (WGS) entry which is preliminary data.</text>
</comment>
<proteinExistence type="inferred from homology"/>
<dbReference type="EC" id="2.1.1.228" evidence="5 15"/>
<dbReference type="PANTHER" id="PTHR46417">
    <property type="entry name" value="TRNA (GUANINE-N(1)-)-METHYLTRANSFERASE"/>
    <property type="match status" value="1"/>
</dbReference>
<feature type="region of interest" description="Disordered" evidence="18">
    <location>
        <begin position="246"/>
        <end position="276"/>
    </location>
</feature>
<evidence type="ECO:0000256" key="15">
    <source>
        <dbReference type="HAMAP-Rule" id="MF_00605"/>
    </source>
</evidence>
<sequence length="276" mass="30896">MIDIKILTIFPGIFDSFLAYGNPARAVEAGLMRAQAVDLRNFTDDRHRTTDDYPYGGGTGMVMKPEPVVRGIGSLRGQAGDPKVILMTPQGRLFSQTIAEELAQEESIVLVCGRYEGIDERIRNFVDDEISVGDYILSGGETAAMVLIDAVVRLIPGVLGKDSHIEGESFYLGILEYPQYTRPRVFEDLKVPEVLLEGHHEKIRSWRKKQALARTLARRPDLLKRRVPDAEEKRLLEEIRSEIHTGLTEKHYEHARTDSNGTNEAGPSGFPERGHS</sequence>
<evidence type="ECO:0000256" key="2">
    <source>
        <dbReference type="ARBA" id="ARBA00004496"/>
    </source>
</evidence>
<dbReference type="InterPro" id="IPR016009">
    <property type="entry name" value="tRNA_MeTrfase_TRMD/TRM10"/>
</dbReference>
<feature type="compositionally biased region" description="Basic and acidic residues" evidence="18">
    <location>
        <begin position="246"/>
        <end position="257"/>
    </location>
</feature>
<dbReference type="Proteomes" id="UP000807825">
    <property type="component" value="Unassembled WGS sequence"/>
</dbReference>
<evidence type="ECO:0000259" key="19">
    <source>
        <dbReference type="Pfam" id="PF01746"/>
    </source>
</evidence>
<keyword evidence="9 15" id="KW-0808">Transferase</keyword>
<comment type="subunit">
    <text evidence="4 15 17">Homodimer.</text>
</comment>
<evidence type="ECO:0000313" key="20">
    <source>
        <dbReference type="EMBL" id="MBI5252021.1"/>
    </source>
</evidence>
<dbReference type="SUPFAM" id="SSF75217">
    <property type="entry name" value="alpha/beta knot"/>
    <property type="match status" value="1"/>
</dbReference>
<evidence type="ECO:0000256" key="14">
    <source>
        <dbReference type="ARBA" id="ARBA00047783"/>
    </source>
</evidence>
<dbReference type="InterPro" id="IPR023148">
    <property type="entry name" value="tRNA_m1G_MeTrfase_C_sf"/>
</dbReference>
<name>A0A9D6V4N5_9BACT</name>
<feature type="binding site" evidence="15 16">
    <location>
        <position position="113"/>
    </location>
    <ligand>
        <name>S-adenosyl-L-methionine</name>
        <dbReference type="ChEBI" id="CHEBI:59789"/>
    </ligand>
</feature>
<evidence type="ECO:0000256" key="3">
    <source>
        <dbReference type="ARBA" id="ARBA00007630"/>
    </source>
</evidence>
<comment type="subcellular location">
    <subcellularLocation>
        <location evidence="2 15 17">Cytoplasm</location>
    </subcellularLocation>
</comment>
<evidence type="ECO:0000313" key="21">
    <source>
        <dbReference type="Proteomes" id="UP000807825"/>
    </source>
</evidence>
<evidence type="ECO:0000256" key="9">
    <source>
        <dbReference type="ARBA" id="ARBA00022679"/>
    </source>
</evidence>
<organism evidence="20 21">
    <name type="scientific">Desulfomonile tiedjei</name>
    <dbReference type="NCBI Taxonomy" id="2358"/>
    <lineage>
        <taxon>Bacteria</taxon>
        <taxon>Pseudomonadati</taxon>
        <taxon>Thermodesulfobacteriota</taxon>
        <taxon>Desulfomonilia</taxon>
        <taxon>Desulfomonilales</taxon>
        <taxon>Desulfomonilaceae</taxon>
        <taxon>Desulfomonile</taxon>
    </lineage>
</organism>
<comment type="function">
    <text evidence="1 15 17">Specifically methylates guanosine-37 in various tRNAs.</text>
</comment>
<gene>
    <name evidence="15 20" type="primary">trmD</name>
    <name evidence="20" type="ORF">HY912_21210</name>
</gene>
<dbReference type="GO" id="GO:0002939">
    <property type="term" value="P:tRNA N1-guanine methylation"/>
    <property type="evidence" value="ECO:0007669"/>
    <property type="project" value="TreeGrafter"/>
</dbReference>
<evidence type="ECO:0000256" key="16">
    <source>
        <dbReference type="PIRSR" id="PIRSR000386-1"/>
    </source>
</evidence>
<dbReference type="NCBIfam" id="TIGR00088">
    <property type="entry name" value="trmD"/>
    <property type="match status" value="1"/>
</dbReference>
<dbReference type="FunFam" id="3.40.1280.10:FF:000001">
    <property type="entry name" value="tRNA (guanine-N(1)-)-methyltransferase"/>
    <property type="match status" value="1"/>
</dbReference>
<comment type="catalytic activity">
    <reaction evidence="14 15 17">
        <text>guanosine(37) in tRNA + S-adenosyl-L-methionine = N(1)-methylguanosine(37) in tRNA + S-adenosyl-L-homocysteine + H(+)</text>
        <dbReference type="Rhea" id="RHEA:36899"/>
        <dbReference type="Rhea" id="RHEA-COMP:10145"/>
        <dbReference type="Rhea" id="RHEA-COMP:10147"/>
        <dbReference type="ChEBI" id="CHEBI:15378"/>
        <dbReference type="ChEBI" id="CHEBI:57856"/>
        <dbReference type="ChEBI" id="CHEBI:59789"/>
        <dbReference type="ChEBI" id="CHEBI:73542"/>
        <dbReference type="ChEBI" id="CHEBI:74269"/>
        <dbReference type="EC" id="2.1.1.228"/>
    </reaction>
</comment>
<keyword evidence="7 15" id="KW-0963">Cytoplasm</keyword>
<evidence type="ECO:0000256" key="1">
    <source>
        <dbReference type="ARBA" id="ARBA00002634"/>
    </source>
</evidence>
<dbReference type="InterPro" id="IPR002649">
    <property type="entry name" value="tRNA_m1G_MeTrfase_TrmD"/>
</dbReference>
<evidence type="ECO:0000256" key="4">
    <source>
        <dbReference type="ARBA" id="ARBA00011738"/>
    </source>
</evidence>
<evidence type="ECO:0000256" key="8">
    <source>
        <dbReference type="ARBA" id="ARBA00022603"/>
    </source>
</evidence>
<evidence type="ECO:0000256" key="11">
    <source>
        <dbReference type="ARBA" id="ARBA00022694"/>
    </source>
</evidence>
<dbReference type="Gene3D" id="3.40.1280.10">
    <property type="match status" value="1"/>
</dbReference>
<dbReference type="FunFam" id="1.10.1270.20:FF:000001">
    <property type="entry name" value="tRNA (guanine-N(1)-)-methyltransferase"/>
    <property type="match status" value="1"/>
</dbReference>
<evidence type="ECO:0000256" key="6">
    <source>
        <dbReference type="ARBA" id="ARBA00014679"/>
    </source>
</evidence>
<evidence type="ECO:0000256" key="18">
    <source>
        <dbReference type="SAM" id="MobiDB-lite"/>
    </source>
</evidence>
<dbReference type="GO" id="GO:0052906">
    <property type="term" value="F:tRNA (guanine(37)-N1)-methyltransferase activity"/>
    <property type="evidence" value="ECO:0007669"/>
    <property type="project" value="UniProtKB-UniRule"/>
</dbReference>
<evidence type="ECO:0000256" key="7">
    <source>
        <dbReference type="ARBA" id="ARBA00022490"/>
    </source>
</evidence>
<dbReference type="PIRSF" id="PIRSF000386">
    <property type="entry name" value="tRNA_mtase"/>
    <property type="match status" value="1"/>
</dbReference>
<keyword evidence="8 15" id="KW-0489">Methyltransferase</keyword>
<evidence type="ECO:0000256" key="13">
    <source>
        <dbReference type="ARBA" id="ARBA00033392"/>
    </source>
</evidence>
<protein>
    <recommendedName>
        <fullName evidence="6 15">tRNA (guanine-N(1)-)-methyltransferase</fullName>
        <ecNumber evidence="5 15">2.1.1.228</ecNumber>
    </recommendedName>
    <alternativeName>
        <fullName evidence="12 15">M1G-methyltransferase</fullName>
    </alternativeName>
    <alternativeName>
        <fullName evidence="13 15">tRNA [GM37] methyltransferase</fullName>
    </alternativeName>
</protein>
<keyword evidence="10 15" id="KW-0949">S-adenosyl-L-methionine</keyword>
<dbReference type="GO" id="GO:0005829">
    <property type="term" value="C:cytosol"/>
    <property type="evidence" value="ECO:0007669"/>
    <property type="project" value="TreeGrafter"/>
</dbReference>
<dbReference type="Pfam" id="PF01746">
    <property type="entry name" value="tRNA_m1G_MT"/>
    <property type="match status" value="1"/>
</dbReference>
<dbReference type="HAMAP" id="MF_00605">
    <property type="entry name" value="TrmD"/>
    <property type="match status" value="1"/>
</dbReference>
<dbReference type="CDD" id="cd18080">
    <property type="entry name" value="TrmD-like"/>
    <property type="match status" value="1"/>
</dbReference>
<accession>A0A9D6V4N5</accession>
<feature type="binding site" evidence="15 16">
    <location>
        <begin position="132"/>
        <end position="137"/>
    </location>
    <ligand>
        <name>S-adenosyl-L-methionine</name>
        <dbReference type="ChEBI" id="CHEBI:59789"/>
    </ligand>
</feature>
<dbReference type="InterPro" id="IPR029026">
    <property type="entry name" value="tRNA_m1G_MTases_N"/>
</dbReference>
<dbReference type="Gene3D" id="1.10.1270.20">
    <property type="entry name" value="tRNA(m1g37)methyltransferase, domain 2"/>
    <property type="match status" value="1"/>
</dbReference>
<dbReference type="NCBIfam" id="NF000648">
    <property type="entry name" value="PRK00026.1"/>
    <property type="match status" value="1"/>
</dbReference>
<evidence type="ECO:0000256" key="17">
    <source>
        <dbReference type="RuleBase" id="RU003464"/>
    </source>
</evidence>
<feature type="domain" description="tRNA methyltransferase TRMD/TRM10-type" evidence="19">
    <location>
        <begin position="3"/>
        <end position="224"/>
    </location>
</feature>
<dbReference type="PANTHER" id="PTHR46417:SF1">
    <property type="entry name" value="TRNA (GUANINE-N(1)-)-METHYLTRANSFERASE"/>
    <property type="match status" value="1"/>
</dbReference>
<dbReference type="InterPro" id="IPR029028">
    <property type="entry name" value="Alpha/beta_knot_MTases"/>
</dbReference>